<keyword evidence="2" id="KW-1185">Reference proteome</keyword>
<accession>W4LGI4</accession>
<dbReference type="EMBL" id="AZHW01000693">
    <property type="protein sequence ID" value="ETW97208.1"/>
    <property type="molecule type" value="Genomic_DNA"/>
</dbReference>
<dbReference type="AlphaFoldDB" id="W4LGI4"/>
<organism evidence="1 2">
    <name type="scientific">Entotheonella factor</name>
    <dbReference type="NCBI Taxonomy" id="1429438"/>
    <lineage>
        <taxon>Bacteria</taxon>
        <taxon>Pseudomonadati</taxon>
        <taxon>Nitrospinota/Tectimicrobiota group</taxon>
        <taxon>Candidatus Tectimicrobiota</taxon>
        <taxon>Candidatus Entotheonellia</taxon>
        <taxon>Candidatus Entotheonellales</taxon>
        <taxon>Candidatus Entotheonellaceae</taxon>
        <taxon>Candidatus Entotheonella</taxon>
    </lineage>
</organism>
<dbReference type="HOGENOM" id="CLU_1988555_0_0_7"/>
<evidence type="ECO:0000313" key="1">
    <source>
        <dbReference type="EMBL" id="ETW97208.1"/>
    </source>
</evidence>
<gene>
    <name evidence="1" type="ORF">ETSY1_23570</name>
</gene>
<name>W4LGI4_ENTF1</name>
<reference evidence="1 2" key="1">
    <citation type="journal article" date="2014" name="Nature">
        <title>An environmental bacterial taxon with a large and distinct metabolic repertoire.</title>
        <authorList>
            <person name="Wilson M.C."/>
            <person name="Mori T."/>
            <person name="Ruckert C."/>
            <person name="Uria A.R."/>
            <person name="Helf M.J."/>
            <person name="Takada K."/>
            <person name="Gernert C."/>
            <person name="Steffens U.A."/>
            <person name="Heycke N."/>
            <person name="Schmitt S."/>
            <person name="Rinke C."/>
            <person name="Helfrich E.J."/>
            <person name="Brachmann A.O."/>
            <person name="Gurgui C."/>
            <person name="Wakimoto T."/>
            <person name="Kracht M."/>
            <person name="Crusemann M."/>
            <person name="Hentschel U."/>
            <person name="Abe I."/>
            <person name="Matsunaga S."/>
            <person name="Kalinowski J."/>
            <person name="Takeyama H."/>
            <person name="Piel J."/>
        </authorList>
    </citation>
    <scope>NUCLEOTIDE SEQUENCE [LARGE SCALE GENOMIC DNA]</scope>
    <source>
        <strain evidence="2">TSY1</strain>
    </source>
</reference>
<comment type="caution">
    <text evidence="1">The sequence shown here is derived from an EMBL/GenBank/DDBJ whole genome shotgun (WGS) entry which is preliminary data.</text>
</comment>
<proteinExistence type="predicted"/>
<protein>
    <submittedName>
        <fullName evidence="1">Uncharacterized protein</fullName>
    </submittedName>
</protein>
<dbReference type="Proteomes" id="UP000019141">
    <property type="component" value="Unassembled WGS sequence"/>
</dbReference>
<evidence type="ECO:0000313" key="2">
    <source>
        <dbReference type="Proteomes" id="UP000019141"/>
    </source>
</evidence>
<sequence>MSVPDIGGTWILYGKPQQEGQTGSGQVEVTIRQHGTDLTGHMVQKIDPWTQAPPADPEATRASLIGRIYVSETQPATLIEIVRLNEQNDFKAIFTGIVSPDSREINGHVVNSRGNLGSIRMEKAT</sequence>